<dbReference type="EMBL" id="LRBV02000008">
    <property type="status" value="NOT_ANNOTATED_CDS"/>
    <property type="molecule type" value="Genomic_DNA"/>
</dbReference>
<reference evidence="3" key="2">
    <citation type="submission" date="2021-01" db="UniProtKB">
        <authorList>
            <consortium name="EnsemblPlants"/>
        </authorList>
    </citation>
    <scope>IDENTIFICATION</scope>
</reference>
<evidence type="ECO:0000313" key="4">
    <source>
        <dbReference type="Proteomes" id="UP000594261"/>
    </source>
</evidence>
<protein>
    <recommendedName>
        <fullName evidence="2">DC-UbP/UBTD2 N-terminal domain-containing protein</fullName>
    </recommendedName>
</protein>
<dbReference type="Pfam" id="PF16455">
    <property type="entry name" value="UBD"/>
    <property type="match status" value="1"/>
</dbReference>
<proteinExistence type="predicted"/>
<dbReference type="Gene3D" id="1.20.225.20">
    <property type="entry name" value="Ub domain-containing protein, DC-UbP/UBTD2, N-terminal domain"/>
    <property type="match status" value="1"/>
</dbReference>
<evidence type="ECO:0000256" key="1">
    <source>
        <dbReference type="SAM" id="MobiDB-lite"/>
    </source>
</evidence>
<evidence type="ECO:0000313" key="3">
    <source>
        <dbReference type="EnsemblPlants" id="QL08p025716:mrna"/>
    </source>
</evidence>
<evidence type="ECO:0000259" key="2">
    <source>
        <dbReference type="Pfam" id="PF16455"/>
    </source>
</evidence>
<accession>A0A7N2MAT6</accession>
<dbReference type="InterPro" id="IPR032752">
    <property type="entry name" value="DC-UbP/UBTD2_N"/>
</dbReference>
<dbReference type="InterPro" id="IPR039869">
    <property type="entry name" value="UBTD1/2"/>
</dbReference>
<sequence>MGCAGSSQAKPDGTAKKIRKPKPWKHPQPITKTQLMQLRDEFWDTAPHYGGRKEIWDALRAAAEADLSLAQAIVDSAGVIVQSADLTICYDERGRVSCNFFCCANLMIVPEVSLLHTSAREVWSFLEAASKLNLYQFEGGGTMSWVLWVSGVMEFQALRWVEWVMVICLASWIEVVICSCGLSYSWITRFDHKALKQIRWLFEKGSVIEYSVIEKKTDLMMRVALAVCAKYELPKYVLSEPTNLIRES</sequence>
<dbReference type="InParanoid" id="A0A7N2MAT6"/>
<reference evidence="3 4" key="1">
    <citation type="journal article" date="2016" name="G3 (Bethesda)">
        <title>First Draft Assembly and Annotation of the Genome of a California Endemic Oak Quercus lobata Nee (Fagaceae).</title>
        <authorList>
            <person name="Sork V.L."/>
            <person name="Fitz-Gibbon S.T."/>
            <person name="Puiu D."/>
            <person name="Crepeau M."/>
            <person name="Gugger P.F."/>
            <person name="Sherman R."/>
            <person name="Stevens K."/>
            <person name="Langley C.H."/>
            <person name="Pellegrini M."/>
            <person name="Salzberg S.L."/>
        </authorList>
    </citation>
    <scope>NUCLEOTIDE SEQUENCE [LARGE SCALE GENOMIC DNA]</scope>
    <source>
        <strain evidence="3 4">cv. SW786</strain>
    </source>
</reference>
<dbReference type="EnsemblPlants" id="QL08p025716:mrna">
    <property type="protein sequence ID" value="QL08p025716:mrna"/>
    <property type="gene ID" value="QL08p025716"/>
</dbReference>
<dbReference type="Proteomes" id="UP000594261">
    <property type="component" value="Chromosome 8"/>
</dbReference>
<feature type="region of interest" description="Disordered" evidence="1">
    <location>
        <begin position="1"/>
        <end position="30"/>
    </location>
</feature>
<keyword evidence="4" id="KW-1185">Reference proteome</keyword>
<dbReference type="PANTHER" id="PTHR13609">
    <property type="entry name" value="UBIQUITIN DOMAIN CONTAINING 1 PROTEIN-RELATED"/>
    <property type="match status" value="1"/>
</dbReference>
<dbReference type="AlphaFoldDB" id="A0A7N2MAT6"/>
<dbReference type="FunCoup" id="A0A7N2MAT6">
    <property type="interactions" value="488"/>
</dbReference>
<organism evidence="3 4">
    <name type="scientific">Quercus lobata</name>
    <name type="common">Valley oak</name>
    <dbReference type="NCBI Taxonomy" id="97700"/>
    <lineage>
        <taxon>Eukaryota</taxon>
        <taxon>Viridiplantae</taxon>
        <taxon>Streptophyta</taxon>
        <taxon>Embryophyta</taxon>
        <taxon>Tracheophyta</taxon>
        <taxon>Spermatophyta</taxon>
        <taxon>Magnoliopsida</taxon>
        <taxon>eudicotyledons</taxon>
        <taxon>Gunneridae</taxon>
        <taxon>Pentapetalae</taxon>
        <taxon>rosids</taxon>
        <taxon>fabids</taxon>
        <taxon>Fagales</taxon>
        <taxon>Fagaceae</taxon>
        <taxon>Quercus</taxon>
    </lineage>
</organism>
<dbReference type="Gramene" id="QL08p025716:mrna">
    <property type="protein sequence ID" value="QL08p025716:mrna"/>
    <property type="gene ID" value="QL08p025716"/>
</dbReference>
<dbReference type="InterPro" id="IPR038169">
    <property type="entry name" value="DC-UbP/UBTD2_N_sf"/>
</dbReference>
<name>A0A7N2MAT6_QUELO</name>
<feature type="domain" description="DC-UbP/UBTD2 N-terminal" evidence="2">
    <location>
        <begin position="15"/>
        <end position="95"/>
    </location>
</feature>
<feature type="compositionally biased region" description="Basic residues" evidence="1">
    <location>
        <begin position="16"/>
        <end position="25"/>
    </location>
</feature>